<dbReference type="AlphaFoldDB" id="A0A1G1WJE0"/>
<dbReference type="InterPro" id="IPR036866">
    <property type="entry name" value="RibonucZ/Hydroxyglut_hydro"/>
</dbReference>
<dbReference type="Gene3D" id="3.60.15.10">
    <property type="entry name" value="Ribonuclease Z/Hydroxyacylglutathione hydrolase-like"/>
    <property type="match status" value="1"/>
</dbReference>
<dbReference type="Pfam" id="PF13483">
    <property type="entry name" value="Lactamase_B_3"/>
    <property type="match status" value="1"/>
</dbReference>
<dbReference type="SUPFAM" id="SSF56281">
    <property type="entry name" value="Metallo-hydrolase/oxidoreductase"/>
    <property type="match status" value="1"/>
</dbReference>
<gene>
    <name evidence="2" type="ORF">A2Z42_05010</name>
</gene>
<accession>A0A1G1WJE0</accession>
<evidence type="ECO:0000259" key="1">
    <source>
        <dbReference type="SMART" id="SM00849"/>
    </source>
</evidence>
<name>A0A1G1WJE0_9BACT</name>
<dbReference type="InterPro" id="IPR001279">
    <property type="entry name" value="Metallo-B-lactamas"/>
</dbReference>
<feature type="domain" description="Metallo-beta-lactamase" evidence="1">
    <location>
        <begin position="7"/>
        <end position="176"/>
    </location>
</feature>
<reference evidence="2 3" key="1">
    <citation type="journal article" date="2016" name="Nat. Commun.">
        <title>Thousands of microbial genomes shed light on interconnected biogeochemical processes in an aquifer system.</title>
        <authorList>
            <person name="Anantharaman K."/>
            <person name="Brown C.T."/>
            <person name="Hug L.A."/>
            <person name="Sharon I."/>
            <person name="Castelle C.J."/>
            <person name="Probst A.J."/>
            <person name="Thomas B.C."/>
            <person name="Singh A."/>
            <person name="Wilkins M.J."/>
            <person name="Karaoz U."/>
            <person name="Brodie E.L."/>
            <person name="Williams K.H."/>
            <person name="Hubbard S.S."/>
            <person name="Banfield J.F."/>
        </authorList>
    </citation>
    <scope>NUCLEOTIDE SEQUENCE [LARGE SCALE GENOMIC DNA]</scope>
</reference>
<comment type="caution">
    <text evidence="2">The sequence shown here is derived from an EMBL/GenBank/DDBJ whole genome shotgun (WGS) entry which is preliminary data.</text>
</comment>
<dbReference type="Proteomes" id="UP000176645">
    <property type="component" value="Unassembled WGS sequence"/>
</dbReference>
<protein>
    <recommendedName>
        <fullName evidence="1">Metallo-beta-lactamase domain-containing protein</fullName>
    </recommendedName>
</protein>
<evidence type="ECO:0000313" key="2">
    <source>
        <dbReference type="EMBL" id="OGY27711.1"/>
    </source>
</evidence>
<dbReference type="PANTHER" id="PTHR43546">
    <property type="entry name" value="UPF0173 METAL-DEPENDENT HYDROLASE MJ1163-RELATED"/>
    <property type="match status" value="1"/>
</dbReference>
<dbReference type="EMBL" id="MHCU01000025">
    <property type="protein sequence ID" value="OGY27711.1"/>
    <property type="molecule type" value="Genomic_DNA"/>
</dbReference>
<sequence length="211" mass="22569">MKITKYPQSNFLIEEAGGRILIDPGNFTFEKYSIDDFHALDAILITHQHADHLDKEAVKALRGLGTPVYGNSDVASVLGESSVEVNVVESNKELVVAGFKVKPLDLPHCKMLDGSPGPPNTGFVVGGTLFHPGDGIEIAGLEVENAAIPIAGPTIDYDRAWKLAASLQAKRVIPMHYSSPRFPADPQEFAKANLGKVEVIILADGGSTKIA</sequence>
<dbReference type="PANTHER" id="PTHR43546:SF3">
    <property type="entry name" value="UPF0173 METAL-DEPENDENT HYDROLASE MJ1163"/>
    <property type="match status" value="1"/>
</dbReference>
<organism evidence="2 3">
    <name type="scientific">Candidatus Woykebacteria bacterium RBG_19FT_COMBO_43_10</name>
    <dbReference type="NCBI Taxonomy" id="1802598"/>
    <lineage>
        <taxon>Bacteria</taxon>
        <taxon>Candidatus Woykeibacteriota</taxon>
    </lineage>
</organism>
<evidence type="ECO:0000313" key="3">
    <source>
        <dbReference type="Proteomes" id="UP000176645"/>
    </source>
</evidence>
<dbReference type="SMART" id="SM00849">
    <property type="entry name" value="Lactamase_B"/>
    <property type="match status" value="1"/>
</dbReference>
<dbReference type="InterPro" id="IPR050114">
    <property type="entry name" value="UPF0173_UPF0282_UlaG_hydrolase"/>
</dbReference>
<proteinExistence type="predicted"/>